<reference evidence="2 3" key="1">
    <citation type="submission" date="2015-10" db="EMBL/GenBank/DDBJ databases">
        <title>Genome sequencing and analysis of members of genus Stenotrophomonas.</title>
        <authorList>
            <person name="Patil P.P."/>
            <person name="Midha S."/>
            <person name="Patil P.B."/>
        </authorList>
    </citation>
    <scope>NUCLEOTIDE SEQUENCE [LARGE SCALE GENOMIC DNA]</scope>
    <source>
        <strain evidence="2 3">JCM 16536</strain>
    </source>
</reference>
<protein>
    <recommendedName>
        <fullName evidence="4">Secreted protein</fullName>
    </recommendedName>
</protein>
<evidence type="ECO:0008006" key="4">
    <source>
        <dbReference type="Google" id="ProtNLM"/>
    </source>
</evidence>
<sequence length="179" mass="19603">MERFKWLPLMAVLAWLGFVAPARAIEPEPTTTLFALTCMQYFYTPEKLKGMMGEQHAITLEADKARFFLGGKEGDAWAVQSSGRHYVISLRSDGICAVFAQQADTEAVQASFEAMVSQAPAPLEAYRKDGGGPNSGQVHTTSYAWHRPQDASELLFTATTSTDPQINVQAMISVGLARK</sequence>
<dbReference type="AlphaFoldDB" id="A0A0R0AGT3"/>
<dbReference type="NCBIfam" id="NF047650">
    <property type="entry name" value="lipo_NMCC_0638"/>
    <property type="match status" value="1"/>
</dbReference>
<keyword evidence="3" id="KW-1185">Reference proteome</keyword>
<organism evidence="2 3">
    <name type="scientific">Stenotrophomonas panacihumi</name>
    <dbReference type="NCBI Taxonomy" id="676599"/>
    <lineage>
        <taxon>Bacteria</taxon>
        <taxon>Pseudomonadati</taxon>
        <taxon>Pseudomonadota</taxon>
        <taxon>Gammaproteobacteria</taxon>
        <taxon>Lysobacterales</taxon>
        <taxon>Lysobacteraceae</taxon>
        <taxon>Stenotrophomonas</taxon>
    </lineage>
</organism>
<evidence type="ECO:0000313" key="3">
    <source>
        <dbReference type="Proteomes" id="UP000051802"/>
    </source>
</evidence>
<accession>A0A0R0AGT3</accession>
<gene>
    <name evidence="2" type="ORF">ARC20_08785</name>
</gene>
<feature type="chain" id="PRO_5006390750" description="Secreted protein" evidence="1">
    <location>
        <begin position="25"/>
        <end position="179"/>
    </location>
</feature>
<dbReference type="OrthoDB" id="6089555at2"/>
<dbReference type="RefSeq" id="WP_057646217.1">
    <property type="nucleotide sequence ID" value="NZ_LLXU01000069.1"/>
</dbReference>
<evidence type="ECO:0000313" key="2">
    <source>
        <dbReference type="EMBL" id="KRG44220.1"/>
    </source>
</evidence>
<name>A0A0R0AGT3_9GAMM</name>
<dbReference type="Proteomes" id="UP000051802">
    <property type="component" value="Unassembled WGS sequence"/>
</dbReference>
<comment type="caution">
    <text evidence="2">The sequence shown here is derived from an EMBL/GenBank/DDBJ whole genome shotgun (WGS) entry which is preliminary data.</text>
</comment>
<dbReference type="EMBL" id="LLXU01000069">
    <property type="protein sequence ID" value="KRG44220.1"/>
    <property type="molecule type" value="Genomic_DNA"/>
</dbReference>
<evidence type="ECO:0000256" key="1">
    <source>
        <dbReference type="SAM" id="SignalP"/>
    </source>
</evidence>
<keyword evidence="1" id="KW-0732">Signal</keyword>
<proteinExistence type="predicted"/>
<feature type="signal peptide" evidence="1">
    <location>
        <begin position="1"/>
        <end position="24"/>
    </location>
</feature>